<dbReference type="SUPFAM" id="SSF46767">
    <property type="entry name" value="Methylated DNA-protein cysteine methyltransferase, C-terminal domain"/>
    <property type="match status" value="1"/>
</dbReference>
<dbReference type="InterPro" id="IPR008332">
    <property type="entry name" value="MethylG_MeTrfase_N"/>
</dbReference>
<comment type="function">
    <text evidence="9">Involved in the cellular defense against the biological effects of O6-methylguanine (O6-MeG) and O4-methylthymine (O4-MeT) in DNA. Repairs the methylated nucleobase in DNA by stoichiometrically transferring the methyl group to a cysteine residue in the enzyme. This is a suicide reaction: the enzyme is irreversibly inactivated.</text>
</comment>
<keyword evidence="13" id="KW-1185">Reference proteome</keyword>
<dbReference type="Gene3D" id="3.30.160.70">
    <property type="entry name" value="Methylated DNA-protein cysteine methyltransferase domain"/>
    <property type="match status" value="1"/>
</dbReference>
<feature type="domain" description="Methylated-DNA-[protein]-cysteine S-methyltransferase DNA binding" evidence="10">
    <location>
        <begin position="69"/>
        <end position="148"/>
    </location>
</feature>
<reference evidence="12" key="1">
    <citation type="submission" date="2020-11" db="EMBL/GenBank/DDBJ databases">
        <title>Sequencing the genomes of 1000 actinobacteria strains.</title>
        <authorList>
            <person name="Klenk H.-P."/>
        </authorList>
    </citation>
    <scope>NUCLEOTIDE SEQUENCE</scope>
    <source>
        <strain evidence="12">DSM 45356</strain>
    </source>
</reference>
<keyword evidence="6 9" id="KW-0227">DNA damage</keyword>
<dbReference type="GO" id="GO:0003908">
    <property type="term" value="F:methylated-DNA-[protein]-cysteine S-methyltransferase activity"/>
    <property type="evidence" value="ECO:0007669"/>
    <property type="project" value="UniProtKB-UniRule"/>
</dbReference>
<dbReference type="Pfam" id="PF02870">
    <property type="entry name" value="Methyltransf_1N"/>
    <property type="match status" value="1"/>
</dbReference>
<dbReference type="GO" id="GO:0006307">
    <property type="term" value="P:DNA alkylation repair"/>
    <property type="evidence" value="ECO:0007669"/>
    <property type="project" value="UniProtKB-UniRule"/>
</dbReference>
<dbReference type="PANTHER" id="PTHR10815">
    <property type="entry name" value="METHYLATED-DNA--PROTEIN-CYSTEINE METHYLTRANSFERASE"/>
    <property type="match status" value="1"/>
</dbReference>
<dbReference type="GO" id="GO:0032259">
    <property type="term" value="P:methylation"/>
    <property type="evidence" value="ECO:0007669"/>
    <property type="project" value="UniProtKB-KW"/>
</dbReference>
<feature type="active site" description="Nucleophile; methyl group acceptor" evidence="9">
    <location>
        <position position="120"/>
    </location>
</feature>
<evidence type="ECO:0000313" key="13">
    <source>
        <dbReference type="Proteomes" id="UP000622552"/>
    </source>
</evidence>
<evidence type="ECO:0000256" key="8">
    <source>
        <dbReference type="ARBA" id="ARBA00049348"/>
    </source>
</evidence>
<comment type="miscellaneous">
    <text evidence="9">This enzyme catalyzes only one turnover and therefore is not strictly catalytic. According to one definition, an enzyme is a biocatalyst that acts repeatedly and over many reaction cycles.</text>
</comment>
<evidence type="ECO:0000259" key="11">
    <source>
        <dbReference type="Pfam" id="PF02870"/>
    </source>
</evidence>
<dbReference type="PANTHER" id="PTHR10815:SF5">
    <property type="entry name" value="METHYLATED-DNA--PROTEIN-CYSTEINE METHYLTRANSFERASE"/>
    <property type="match status" value="1"/>
</dbReference>
<evidence type="ECO:0000256" key="9">
    <source>
        <dbReference type="HAMAP-Rule" id="MF_00772"/>
    </source>
</evidence>
<dbReference type="EC" id="2.1.1.63" evidence="9"/>
<dbReference type="Pfam" id="PF01035">
    <property type="entry name" value="DNA_binding_1"/>
    <property type="match status" value="1"/>
</dbReference>
<comment type="catalytic activity">
    <reaction evidence="1 9">
        <text>a 4-O-methyl-thymidine in DNA + L-cysteinyl-[protein] = a thymidine in DNA + S-methyl-L-cysteinyl-[protein]</text>
        <dbReference type="Rhea" id="RHEA:53428"/>
        <dbReference type="Rhea" id="RHEA-COMP:10131"/>
        <dbReference type="Rhea" id="RHEA-COMP:10132"/>
        <dbReference type="Rhea" id="RHEA-COMP:13555"/>
        <dbReference type="Rhea" id="RHEA-COMP:13556"/>
        <dbReference type="ChEBI" id="CHEBI:29950"/>
        <dbReference type="ChEBI" id="CHEBI:82612"/>
        <dbReference type="ChEBI" id="CHEBI:137386"/>
        <dbReference type="ChEBI" id="CHEBI:137387"/>
        <dbReference type="EC" id="2.1.1.63"/>
    </reaction>
</comment>
<evidence type="ECO:0000256" key="6">
    <source>
        <dbReference type="ARBA" id="ARBA00022763"/>
    </source>
</evidence>
<comment type="subcellular location">
    <subcellularLocation>
        <location evidence="9">Cytoplasm</location>
    </subcellularLocation>
</comment>
<evidence type="ECO:0000256" key="1">
    <source>
        <dbReference type="ARBA" id="ARBA00001286"/>
    </source>
</evidence>
<evidence type="ECO:0000256" key="7">
    <source>
        <dbReference type="ARBA" id="ARBA00023204"/>
    </source>
</evidence>
<dbReference type="HAMAP" id="MF_00772">
    <property type="entry name" value="OGT"/>
    <property type="match status" value="1"/>
</dbReference>
<evidence type="ECO:0000259" key="10">
    <source>
        <dbReference type="Pfam" id="PF01035"/>
    </source>
</evidence>
<gene>
    <name evidence="12" type="ORF">IW245_004711</name>
</gene>
<dbReference type="InterPro" id="IPR014048">
    <property type="entry name" value="MethylDNA_cys_MeTrfase_DNA-bd"/>
</dbReference>
<sequence>MEWALIPAPFGPLAVAADEHGVCRIQFEGVPGPLGDSPYLDSLREQMAAYFAGELTEFDVPLSVRVGSPFERRVWAALREIPYGEMATYGRIATDLGDSGAARAVGTANNHNPLPIVVPCHRVVGADGKLVGFGGGLHRKKHLLELEARVRVEREFGL</sequence>
<evidence type="ECO:0000256" key="2">
    <source>
        <dbReference type="ARBA" id="ARBA00008711"/>
    </source>
</evidence>
<evidence type="ECO:0000256" key="4">
    <source>
        <dbReference type="ARBA" id="ARBA00022603"/>
    </source>
</evidence>
<accession>A0A8J7GKI3</accession>
<dbReference type="CDD" id="cd06445">
    <property type="entry name" value="ATase"/>
    <property type="match status" value="1"/>
</dbReference>
<comment type="catalytic activity">
    <reaction evidence="8 9">
        <text>a 6-O-methyl-2'-deoxyguanosine in DNA + L-cysteinyl-[protein] = S-methyl-L-cysteinyl-[protein] + a 2'-deoxyguanosine in DNA</text>
        <dbReference type="Rhea" id="RHEA:24000"/>
        <dbReference type="Rhea" id="RHEA-COMP:10131"/>
        <dbReference type="Rhea" id="RHEA-COMP:10132"/>
        <dbReference type="Rhea" id="RHEA-COMP:11367"/>
        <dbReference type="Rhea" id="RHEA-COMP:11368"/>
        <dbReference type="ChEBI" id="CHEBI:29950"/>
        <dbReference type="ChEBI" id="CHEBI:82612"/>
        <dbReference type="ChEBI" id="CHEBI:85445"/>
        <dbReference type="ChEBI" id="CHEBI:85448"/>
        <dbReference type="EC" id="2.1.1.63"/>
    </reaction>
</comment>
<dbReference type="FunFam" id="1.10.10.10:FF:000214">
    <property type="entry name" value="Methylated-DNA--protein-cysteine methyltransferase"/>
    <property type="match status" value="1"/>
</dbReference>
<dbReference type="SUPFAM" id="SSF53155">
    <property type="entry name" value="Methylated DNA-protein cysteine methyltransferase domain"/>
    <property type="match status" value="1"/>
</dbReference>
<evidence type="ECO:0000256" key="3">
    <source>
        <dbReference type="ARBA" id="ARBA00022490"/>
    </source>
</evidence>
<evidence type="ECO:0000313" key="12">
    <source>
        <dbReference type="EMBL" id="MBG6138517.1"/>
    </source>
</evidence>
<dbReference type="InterPro" id="IPR023546">
    <property type="entry name" value="MGMT"/>
</dbReference>
<dbReference type="NCBIfam" id="TIGR00589">
    <property type="entry name" value="ogt"/>
    <property type="match status" value="1"/>
</dbReference>
<dbReference type="EMBL" id="JADOUF010000001">
    <property type="protein sequence ID" value="MBG6138517.1"/>
    <property type="molecule type" value="Genomic_DNA"/>
</dbReference>
<dbReference type="Gene3D" id="1.10.10.10">
    <property type="entry name" value="Winged helix-like DNA-binding domain superfamily/Winged helix DNA-binding domain"/>
    <property type="match status" value="1"/>
</dbReference>
<organism evidence="12 13">
    <name type="scientific">Longispora fulva</name>
    <dbReference type="NCBI Taxonomy" id="619741"/>
    <lineage>
        <taxon>Bacteria</taxon>
        <taxon>Bacillati</taxon>
        <taxon>Actinomycetota</taxon>
        <taxon>Actinomycetes</taxon>
        <taxon>Micromonosporales</taxon>
        <taxon>Micromonosporaceae</taxon>
        <taxon>Longispora</taxon>
    </lineage>
</organism>
<dbReference type="InterPro" id="IPR036388">
    <property type="entry name" value="WH-like_DNA-bd_sf"/>
</dbReference>
<evidence type="ECO:0000256" key="5">
    <source>
        <dbReference type="ARBA" id="ARBA00022679"/>
    </source>
</evidence>
<dbReference type="InterPro" id="IPR036631">
    <property type="entry name" value="MGMT_N_sf"/>
</dbReference>
<proteinExistence type="inferred from homology"/>
<keyword evidence="4 9" id="KW-0489">Methyltransferase</keyword>
<dbReference type="RefSeq" id="WP_197005265.1">
    <property type="nucleotide sequence ID" value="NZ_BONS01000025.1"/>
</dbReference>
<dbReference type="InterPro" id="IPR036217">
    <property type="entry name" value="MethylDNA_cys_MeTrfase_DNAb"/>
</dbReference>
<feature type="domain" description="Methylguanine DNA methyltransferase ribonuclease-like" evidence="11">
    <location>
        <begin position="3"/>
        <end position="63"/>
    </location>
</feature>
<dbReference type="InterPro" id="IPR001497">
    <property type="entry name" value="MethylDNA_cys_MeTrfase_AS"/>
</dbReference>
<protein>
    <recommendedName>
        <fullName evidence="9">Methylated-DNA--protein-cysteine methyltransferase</fullName>
        <ecNumber evidence="9">2.1.1.63</ecNumber>
    </recommendedName>
    <alternativeName>
        <fullName evidence="9">6-O-methylguanine-DNA methyltransferase</fullName>
        <shortName evidence="9">MGMT</shortName>
    </alternativeName>
    <alternativeName>
        <fullName evidence="9">O-6-methylguanine-DNA-alkyltransferase</fullName>
    </alternativeName>
</protein>
<comment type="similarity">
    <text evidence="2 9">Belongs to the MGMT family.</text>
</comment>
<dbReference type="PROSITE" id="PS00374">
    <property type="entry name" value="MGMT"/>
    <property type="match status" value="1"/>
</dbReference>
<comment type="caution">
    <text evidence="12">The sequence shown here is derived from an EMBL/GenBank/DDBJ whole genome shotgun (WGS) entry which is preliminary data.</text>
</comment>
<dbReference type="Proteomes" id="UP000622552">
    <property type="component" value="Unassembled WGS sequence"/>
</dbReference>
<keyword evidence="3 9" id="KW-0963">Cytoplasm</keyword>
<name>A0A8J7GKI3_9ACTN</name>
<keyword evidence="5 9" id="KW-0808">Transferase</keyword>
<dbReference type="AlphaFoldDB" id="A0A8J7GKI3"/>
<dbReference type="GO" id="GO:0005737">
    <property type="term" value="C:cytoplasm"/>
    <property type="evidence" value="ECO:0007669"/>
    <property type="project" value="UniProtKB-SubCell"/>
</dbReference>
<keyword evidence="7 9" id="KW-0234">DNA repair</keyword>